<keyword evidence="6 7" id="KW-0472">Membrane</keyword>
<keyword evidence="8" id="KW-0966">Cell projection</keyword>
<name>A0A098GHZ7_LEGMI</name>
<dbReference type="PRINTS" id="PR00953">
    <property type="entry name" value="TYPE3IMRPROT"/>
</dbReference>
<dbReference type="PATRIC" id="fig|451.8.peg.2929"/>
<keyword evidence="8" id="KW-0969">Cilium</keyword>
<reference evidence="9 11" key="3">
    <citation type="submission" date="2016-10" db="EMBL/GenBank/DDBJ databases">
        <authorList>
            <person name="Varghese N."/>
            <person name="Submissions S."/>
        </authorList>
    </citation>
    <scope>NUCLEOTIDE SEQUENCE [LARGE SCALE GENOMIC DNA]</scope>
    <source>
        <strain evidence="9 11">ATCC 33218</strain>
    </source>
</reference>
<keyword evidence="3" id="KW-1003">Cell membrane</keyword>
<dbReference type="EMBL" id="LN614830">
    <property type="protein sequence ID" value="CEG61620.1"/>
    <property type="molecule type" value="Genomic_DNA"/>
</dbReference>
<dbReference type="GO" id="GO:0006605">
    <property type="term" value="P:protein targeting"/>
    <property type="evidence" value="ECO:0007669"/>
    <property type="project" value="InterPro"/>
</dbReference>
<feature type="transmembrane region" description="Helical" evidence="7">
    <location>
        <begin position="173"/>
        <end position="199"/>
    </location>
</feature>
<dbReference type="STRING" id="451.B6N58_04400"/>
<dbReference type="Pfam" id="PF01311">
    <property type="entry name" value="Bac_export_1"/>
    <property type="match status" value="1"/>
</dbReference>
<feature type="transmembrane region" description="Helical" evidence="7">
    <location>
        <begin position="142"/>
        <end position="161"/>
    </location>
</feature>
<evidence type="ECO:0000313" key="10">
    <source>
        <dbReference type="Proteomes" id="UP000032414"/>
    </source>
</evidence>
<evidence type="ECO:0000256" key="7">
    <source>
        <dbReference type="SAM" id="Phobius"/>
    </source>
</evidence>
<dbReference type="PANTHER" id="PTHR30065">
    <property type="entry name" value="FLAGELLAR BIOSYNTHETIC PROTEIN FLIR"/>
    <property type="match status" value="1"/>
</dbReference>
<gene>
    <name evidence="8" type="ORF">LMI_2352</name>
    <name evidence="9" type="ORF">SAMN02982997_01829</name>
</gene>
<dbReference type="HOGENOM" id="CLU_063626_2_1_6"/>
<evidence type="ECO:0000256" key="1">
    <source>
        <dbReference type="ARBA" id="ARBA00004651"/>
    </source>
</evidence>
<evidence type="ECO:0000313" key="11">
    <source>
        <dbReference type="Proteomes" id="UP000182998"/>
    </source>
</evidence>
<evidence type="ECO:0000256" key="5">
    <source>
        <dbReference type="ARBA" id="ARBA00022989"/>
    </source>
</evidence>
<feature type="transmembrane region" description="Helical" evidence="7">
    <location>
        <begin position="120"/>
        <end position="136"/>
    </location>
</feature>
<feature type="transmembrane region" description="Helical" evidence="7">
    <location>
        <begin position="38"/>
        <end position="58"/>
    </location>
</feature>
<dbReference type="RefSeq" id="WP_045099829.1">
    <property type="nucleotide sequence ID" value="NZ_CP020614.1"/>
</dbReference>
<dbReference type="PANTHER" id="PTHR30065:SF1">
    <property type="entry name" value="SURFACE PRESENTATION OF ANTIGENS PROTEIN SPAR"/>
    <property type="match status" value="1"/>
</dbReference>
<dbReference type="Proteomes" id="UP000032414">
    <property type="component" value="Chromosome I"/>
</dbReference>
<dbReference type="AlphaFoldDB" id="A0A098GHZ7"/>
<keyword evidence="5 7" id="KW-1133">Transmembrane helix</keyword>
<keyword evidence="4 7" id="KW-0812">Transmembrane</keyword>
<dbReference type="GO" id="GO:0005886">
    <property type="term" value="C:plasma membrane"/>
    <property type="evidence" value="ECO:0007669"/>
    <property type="project" value="UniProtKB-SubCell"/>
</dbReference>
<reference evidence="10" key="1">
    <citation type="submission" date="2014-09" db="EMBL/GenBank/DDBJ databases">
        <authorList>
            <person name="Gomez-Valero L."/>
        </authorList>
    </citation>
    <scope>NUCLEOTIDE SEQUENCE [LARGE SCALE GENOMIC DNA]</scope>
    <source>
        <strain evidence="10">ATCC33218</strain>
    </source>
</reference>
<accession>A0A098GHZ7</accession>
<feature type="transmembrane region" description="Helical" evidence="7">
    <location>
        <begin position="6"/>
        <end position="26"/>
    </location>
</feature>
<evidence type="ECO:0000256" key="6">
    <source>
        <dbReference type="ARBA" id="ARBA00023136"/>
    </source>
</evidence>
<evidence type="ECO:0000256" key="2">
    <source>
        <dbReference type="ARBA" id="ARBA00009772"/>
    </source>
</evidence>
<organism evidence="8 10">
    <name type="scientific">Legionella micdadei</name>
    <name type="common">Tatlockia micdadei</name>
    <dbReference type="NCBI Taxonomy" id="451"/>
    <lineage>
        <taxon>Bacteria</taxon>
        <taxon>Pseudomonadati</taxon>
        <taxon>Pseudomonadota</taxon>
        <taxon>Gammaproteobacteria</taxon>
        <taxon>Legionellales</taxon>
        <taxon>Legionellaceae</taxon>
        <taxon>Legionella</taxon>
    </lineage>
</organism>
<evidence type="ECO:0000313" key="8">
    <source>
        <dbReference type="EMBL" id="CEG61620.1"/>
    </source>
</evidence>
<feature type="transmembrane region" description="Helical" evidence="7">
    <location>
        <begin position="211"/>
        <end position="231"/>
    </location>
</feature>
<comment type="similarity">
    <text evidence="2">Belongs to the FliR/MopE/SpaR family.</text>
</comment>
<dbReference type="InterPro" id="IPR002010">
    <property type="entry name" value="T3SS_IM_R"/>
</dbReference>
<evidence type="ECO:0000256" key="3">
    <source>
        <dbReference type="ARBA" id="ARBA00022475"/>
    </source>
</evidence>
<proteinExistence type="inferred from homology"/>
<keyword evidence="11" id="KW-1185">Reference proteome</keyword>
<dbReference type="Proteomes" id="UP000182998">
    <property type="component" value="Unassembled WGS sequence"/>
</dbReference>
<feature type="transmembrane region" description="Helical" evidence="7">
    <location>
        <begin position="78"/>
        <end position="99"/>
    </location>
</feature>
<comment type="subcellular location">
    <subcellularLocation>
        <location evidence="1">Cell membrane</location>
        <topology evidence="1">Multi-pass membrane protein</topology>
    </subcellularLocation>
</comment>
<reference evidence="8" key="2">
    <citation type="submission" date="2014-09" db="EMBL/GenBank/DDBJ databases">
        <authorList>
            <person name="GOMEZ-VALERO Laura"/>
        </authorList>
    </citation>
    <scope>NUCLEOTIDE SEQUENCE</scope>
    <source>
        <strain evidence="8">ATCC33218</strain>
    </source>
</reference>
<keyword evidence="8" id="KW-0282">Flagellum</keyword>
<sequence length="251" mass="27890">MITVSYSPFAVFALVAIRLGVILIFTPIQAIRQLPIHVRLFIVFALSIFLVSNLSLSVRPPDEIGLAIDALVELSNGLILSISLFAAFAVFQIAGQLIDTQIGLNSLAILNPVDHSYDPLTGRLLSLFAVLTFFALNGHHRLIQGLAFSLTIIPPGKLIFFNHLSLLLNQFGLVLNLAWMLASPVLIAILLIEFLSAIITRNMPQMSTYFLAMPIKILLGFFLLIFIFNYVTPLADHLFNLCFQTWHEVMV</sequence>
<dbReference type="KEGG" id="tmc:LMI_2352"/>
<dbReference type="OrthoDB" id="7014237at2"/>
<dbReference type="EMBL" id="FMVN01000008">
    <property type="protein sequence ID" value="SCY47334.1"/>
    <property type="molecule type" value="Genomic_DNA"/>
</dbReference>
<protein>
    <submittedName>
        <fullName evidence="9">Flagellar biosynthetic protein FliR</fullName>
    </submittedName>
    <submittedName>
        <fullName evidence="8">Putative flagellar biosynthesis pathway, component FliR</fullName>
    </submittedName>
</protein>
<evidence type="ECO:0000256" key="4">
    <source>
        <dbReference type="ARBA" id="ARBA00022692"/>
    </source>
</evidence>
<evidence type="ECO:0000313" key="9">
    <source>
        <dbReference type="EMBL" id="SCY47334.1"/>
    </source>
</evidence>